<dbReference type="GO" id="GO:0008234">
    <property type="term" value="F:cysteine-type peptidase activity"/>
    <property type="evidence" value="ECO:0007669"/>
    <property type="project" value="InterPro"/>
</dbReference>
<dbReference type="InterPro" id="IPR001212">
    <property type="entry name" value="Somatomedin_B_dom"/>
</dbReference>
<dbReference type="SUPFAM" id="SSF54001">
    <property type="entry name" value="Cysteine proteinases"/>
    <property type="match status" value="1"/>
</dbReference>
<dbReference type="CDD" id="cd02620">
    <property type="entry name" value="Peptidase_C1A_CathepsinB"/>
    <property type="match status" value="1"/>
</dbReference>
<dbReference type="Proteomes" id="UP000494256">
    <property type="component" value="Unassembled WGS sequence"/>
</dbReference>
<evidence type="ECO:0000313" key="6">
    <source>
        <dbReference type="Proteomes" id="UP000494256"/>
    </source>
</evidence>
<feature type="signal peptide" evidence="3">
    <location>
        <begin position="1"/>
        <end position="20"/>
    </location>
</feature>
<feature type="domain" description="SMB" evidence="4">
    <location>
        <begin position="33"/>
        <end position="88"/>
    </location>
</feature>
<dbReference type="Gene3D" id="3.90.70.10">
    <property type="entry name" value="Cysteine proteinases"/>
    <property type="match status" value="1"/>
</dbReference>
<comment type="caution">
    <text evidence="5">The sequence shown here is derived from an EMBL/GenBank/DDBJ whole genome shotgun (WGS) entry which is preliminary data.</text>
</comment>
<evidence type="ECO:0000256" key="3">
    <source>
        <dbReference type="SAM" id="SignalP"/>
    </source>
</evidence>
<evidence type="ECO:0000259" key="4">
    <source>
        <dbReference type="PROSITE" id="PS50958"/>
    </source>
</evidence>
<evidence type="ECO:0000256" key="1">
    <source>
        <dbReference type="ARBA" id="ARBA00008455"/>
    </source>
</evidence>
<dbReference type="EMBL" id="CADEBD010000322">
    <property type="protein sequence ID" value="CAB3244993.1"/>
    <property type="molecule type" value="Genomic_DNA"/>
</dbReference>
<dbReference type="InterPro" id="IPR025661">
    <property type="entry name" value="Pept_asp_AS"/>
</dbReference>
<dbReference type="OrthoDB" id="6371647at2759"/>
<evidence type="ECO:0000256" key="2">
    <source>
        <dbReference type="ARBA" id="ARBA00023157"/>
    </source>
</evidence>
<gene>
    <name evidence="5" type="ORF">APLA_LOCUS10906</name>
</gene>
<reference evidence="5 6" key="1">
    <citation type="submission" date="2020-04" db="EMBL/GenBank/DDBJ databases">
        <authorList>
            <person name="Wallbank WR R."/>
            <person name="Pardo Diaz C."/>
            <person name="Kozak K."/>
            <person name="Martin S."/>
            <person name="Jiggins C."/>
            <person name="Moest M."/>
            <person name="Warren A I."/>
            <person name="Byers J.R.P. K."/>
            <person name="Montejo-Kovacevich G."/>
            <person name="Yen C E."/>
        </authorList>
    </citation>
    <scope>NUCLEOTIDE SEQUENCE [LARGE SCALE GENOMIC DNA]</scope>
</reference>
<sequence length="432" mass="49524">MAYILPILLLVSQMTVLIVAQYSDPSSGPYCGKKNICCKGREDRCAHEVIYEGGDTMCYCDQFCYRPHGRGDCCEDYHTVCVLNGTTTPVPTTEPPTPTTPTVTETTRAPAFLNATCSTSCYNDQDDKCSNHRCLIQDEIIKQVNNDRYLKWRASDYSQFSYKKLKDGLVYKLGTFKLNPALFRMGAERYDNDEPYLPQFDARLRWPHLISPVVDQGWCGSDWAVSLATIVSDRYGIQSNGAEKVRLSPQTLLSCNVQRQQGCKGGHLDIAWRFAQVFGLVDEECFPYQADQNSCPFRLEDDLLSDGCEPVVPERRERYKIGPPIRLDRERDVMYDIFNSGPIQAYMEVYQDFFHYKTGIYRHSKYGNQIMKGYHTVRLVGWGEEDNQKFWIAANSWGTEWGEKGYFRIARGVNECKIESFFISVLCYVTES</sequence>
<dbReference type="GO" id="GO:0006508">
    <property type="term" value="P:proteolysis"/>
    <property type="evidence" value="ECO:0007669"/>
    <property type="project" value="InterPro"/>
</dbReference>
<dbReference type="PROSITE" id="PS50958">
    <property type="entry name" value="SMB_2"/>
    <property type="match status" value="1"/>
</dbReference>
<keyword evidence="2" id="KW-1015">Disulfide bond</keyword>
<keyword evidence="3" id="KW-0732">Signal</keyword>
<dbReference type="InterPro" id="IPR013128">
    <property type="entry name" value="Peptidase_C1A"/>
</dbReference>
<accession>A0A8S1AJP4</accession>
<proteinExistence type="inferred from homology"/>
<dbReference type="AlphaFoldDB" id="A0A8S1AJP4"/>
<feature type="chain" id="PRO_5035745207" description="SMB domain-containing protein" evidence="3">
    <location>
        <begin position="21"/>
        <end position="432"/>
    </location>
</feature>
<evidence type="ECO:0000313" key="5">
    <source>
        <dbReference type="EMBL" id="CAB3244993.1"/>
    </source>
</evidence>
<comment type="similarity">
    <text evidence="1">Belongs to the peptidase C1 family.</text>
</comment>
<dbReference type="PANTHER" id="PTHR12411">
    <property type="entry name" value="CYSTEINE PROTEASE FAMILY C1-RELATED"/>
    <property type="match status" value="1"/>
</dbReference>
<protein>
    <recommendedName>
        <fullName evidence="4">SMB domain-containing protein</fullName>
    </recommendedName>
</protein>
<dbReference type="PROSITE" id="PS00640">
    <property type="entry name" value="THIOL_PROTEASE_ASN"/>
    <property type="match status" value="1"/>
</dbReference>
<dbReference type="InterPro" id="IPR038765">
    <property type="entry name" value="Papain-like_cys_pep_sf"/>
</dbReference>
<dbReference type="Pfam" id="PF00112">
    <property type="entry name" value="Peptidase_C1"/>
    <property type="match status" value="1"/>
</dbReference>
<name>A0A8S1AJP4_ARCPL</name>
<dbReference type="InterPro" id="IPR000668">
    <property type="entry name" value="Peptidase_C1A_C"/>
</dbReference>
<dbReference type="SMART" id="SM00645">
    <property type="entry name" value="Pept_C1"/>
    <property type="match status" value="1"/>
</dbReference>
<organism evidence="5 6">
    <name type="scientific">Arctia plantaginis</name>
    <name type="common">Wood tiger moth</name>
    <name type="synonym">Phalaena plantaginis</name>
    <dbReference type="NCBI Taxonomy" id="874455"/>
    <lineage>
        <taxon>Eukaryota</taxon>
        <taxon>Metazoa</taxon>
        <taxon>Ecdysozoa</taxon>
        <taxon>Arthropoda</taxon>
        <taxon>Hexapoda</taxon>
        <taxon>Insecta</taxon>
        <taxon>Pterygota</taxon>
        <taxon>Neoptera</taxon>
        <taxon>Endopterygota</taxon>
        <taxon>Lepidoptera</taxon>
        <taxon>Glossata</taxon>
        <taxon>Ditrysia</taxon>
        <taxon>Noctuoidea</taxon>
        <taxon>Erebidae</taxon>
        <taxon>Arctiinae</taxon>
        <taxon>Arctia</taxon>
    </lineage>
</organism>